<evidence type="ECO:0000256" key="8">
    <source>
        <dbReference type="ARBA" id="ARBA00023078"/>
    </source>
</evidence>
<proteinExistence type="inferred from homology"/>
<evidence type="ECO:0000313" key="12">
    <source>
        <dbReference type="EMBL" id="GAX25764.1"/>
    </source>
</evidence>
<dbReference type="SUPFAM" id="SSF51344">
    <property type="entry name" value="Epsilon subunit of F1F0-ATP synthase N-terminal domain"/>
    <property type="match status" value="1"/>
</dbReference>
<organism evidence="12 13">
    <name type="scientific">Fistulifera solaris</name>
    <name type="common">Oleaginous diatom</name>
    <dbReference type="NCBI Taxonomy" id="1519565"/>
    <lineage>
        <taxon>Eukaryota</taxon>
        <taxon>Sar</taxon>
        <taxon>Stramenopiles</taxon>
        <taxon>Ochrophyta</taxon>
        <taxon>Bacillariophyta</taxon>
        <taxon>Bacillariophyceae</taxon>
        <taxon>Bacillariophycidae</taxon>
        <taxon>Naviculales</taxon>
        <taxon>Naviculaceae</taxon>
        <taxon>Fistulifera</taxon>
    </lineage>
</organism>
<dbReference type="InterPro" id="IPR036771">
    <property type="entry name" value="ATPsynth_dsu/esu_N"/>
</dbReference>
<keyword evidence="4" id="KW-0375">Hydrogen ion transport</keyword>
<protein>
    <submittedName>
        <fullName evidence="12">F-type H+-transporting ATPase subunit delta</fullName>
    </submittedName>
</protein>
<feature type="domain" description="ATP synthase F1 complex delta/epsilon subunit N-terminal" evidence="11">
    <location>
        <begin position="27"/>
        <end position="102"/>
    </location>
</feature>
<name>A0A1Z5KHG9_FISSO</name>
<evidence type="ECO:0000256" key="4">
    <source>
        <dbReference type="ARBA" id="ARBA00022781"/>
    </source>
</evidence>
<dbReference type="GO" id="GO:0005743">
    <property type="term" value="C:mitochondrial inner membrane"/>
    <property type="evidence" value="ECO:0007669"/>
    <property type="project" value="UniProtKB-SubCell"/>
</dbReference>
<evidence type="ECO:0000256" key="10">
    <source>
        <dbReference type="ARBA" id="ARBA00023136"/>
    </source>
</evidence>
<evidence type="ECO:0000256" key="5">
    <source>
        <dbReference type="ARBA" id="ARBA00022792"/>
    </source>
</evidence>
<dbReference type="Proteomes" id="UP000198406">
    <property type="component" value="Unassembled WGS sequence"/>
</dbReference>
<sequence>MLSRTASSFFRRSATRCMSTEAATAVKLNFCLPQETLYKGASVHSVILPGMGGEYGITANHVPYVSQLKPGVVKILHEEGSADPEKYFVAGGYALTHPDSTTDVICPEAVKLDDIDPSEVAKKYDAARTKFSSAAAGSIEQAEAQIEMEITKEMGMAIGVSLN</sequence>
<dbReference type="EMBL" id="BDSP01000231">
    <property type="protein sequence ID" value="GAX25764.1"/>
    <property type="molecule type" value="Genomic_DNA"/>
</dbReference>
<keyword evidence="7" id="KW-0406">Ion transport</keyword>
<dbReference type="GO" id="GO:0046933">
    <property type="term" value="F:proton-transporting ATP synthase activity, rotational mechanism"/>
    <property type="evidence" value="ECO:0007669"/>
    <property type="project" value="InterPro"/>
</dbReference>
<dbReference type="Gene3D" id="2.60.15.10">
    <property type="entry name" value="F0F1 ATP synthase delta/epsilon subunit, N-terminal"/>
    <property type="match status" value="1"/>
</dbReference>
<keyword evidence="3" id="KW-0813">Transport</keyword>
<dbReference type="HAMAP" id="MF_00530">
    <property type="entry name" value="ATP_synth_epsil_bac"/>
    <property type="match status" value="1"/>
</dbReference>
<dbReference type="InParanoid" id="A0A1Z5KHG9"/>
<comment type="caution">
    <text evidence="12">The sequence shown here is derived from an EMBL/GenBank/DDBJ whole genome shotgun (WGS) entry which is preliminary data.</text>
</comment>
<dbReference type="InterPro" id="IPR020546">
    <property type="entry name" value="ATP_synth_F1_dsu/esu_N"/>
</dbReference>
<evidence type="ECO:0000256" key="2">
    <source>
        <dbReference type="ARBA" id="ARBA00005712"/>
    </source>
</evidence>
<evidence type="ECO:0000256" key="9">
    <source>
        <dbReference type="ARBA" id="ARBA00023128"/>
    </source>
</evidence>
<keyword evidence="6" id="KW-0809">Transit peptide</keyword>
<keyword evidence="5" id="KW-0999">Mitochondrion inner membrane</keyword>
<dbReference type="FunCoup" id="A0A1Z5KHG9">
    <property type="interactions" value="155"/>
</dbReference>
<evidence type="ECO:0000313" key="13">
    <source>
        <dbReference type="Proteomes" id="UP000198406"/>
    </source>
</evidence>
<keyword evidence="9" id="KW-0496">Mitochondrion</keyword>
<evidence type="ECO:0000256" key="3">
    <source>
        <dbReference type="ARBA" id="ARBA00022448"/>
    </source>
</evidence>
<evidence type="ECO:0000256" key="6">
    <source>
        <dbReference type="ARBA" id="ARBA00022946"/>
    </source>
</evidence>
<accession>A0A1Z5KHG9</accession>
<dbReference type="InterPro" id="IPR001469">
    <property type="entry name" value="ATP_synth_F1_dsu/esu"/>
</dbReference>
<keyword evidence="10" id="KW-0472">Membrane</keyword>
<keyword evidence="8" id="KW-0793">Thylakoid</keyword>
<evidence type="ECO:0000256" key="7">
    <source>
        <dbReference type="ARBA" id="ARBA00023065"/>
    </source>
</evidence>
<dbReference type="CDD" id="cd12152">
    <property type="entry name" value="F1-ATPase_delta"/>
    <property type="match status" value="1"/>
</dbReference>
<dbReference type="Pfam" id="PF02823">
    <property type="entry name" value="ATP-synt_DE_N"/>
    <property type="match status" value="1"/>
</dbReference>
<dbReference type="GO" id="GO:0045259">
    <property type="term" value="C:proton-transporting ATP synthase complex"/>
    <property type="evidence" value="ECO:0007669"/>
    <property type="project" value="InterPro"/>
</dbReference>
<keyword evidence="13" id="KW-1185">Reference proteome</keyword>
<dbReference type="OrthoDB" id="270171at2759"/>
<comment type="subcellular location">
    <subcellularLocation>
        <location evidence="1">Mitochondrion inner membrane</location>
    </subcellularLocation>
</comment>
<reference evidence="12 13" key="1">
    <citation type="journal article" date="2015" name="Plant Cell">
        <title>Oil accumulation by the oleaginous diatom Fistulifera solaris as revealed by the genome and transcriptome.</title>
        <authorList>
            <person name="Tanaka T."/>
            <person name="Maeda Y."/>
            <person name="Veluchamy A."/>
            <person name="Tanaka M."/>
            <person name="Abida H."/>
            <person name="Marechal E."/>
            <person name="Bowler C."/>
            <person name="Muto M."/>
            <person name="Sunaga Y."/>
            <person name="Tanaka M."/>
            <person name="Yoshino T."/>
            <person name="Taniguchi T."/>
            <person name="Fukuda Y."/>
            <person name="Nemoto M."/>
            <person name="Matsumoto M."/>
            <person name="Wong P.S."/>
            <person name="Aburatani S."/>
            <person name="Fujibuchi W."/>
        </authorList>
    </citation>
    <scope>NUCLEOTIDE SEQUENCE [LARGE SCALE GENOMIC DNA]</scope>
    <source>
        <strain evidence="12 13">JPCC DA0580</strain>
    </source>
</reference>
<gene>
    <name evidence="12" type="ORF">FisN_8Hh334</name>
</gene>
<dbReference type="PANTHER" id="PTHR13822:SF7">
    <property type="entry name" value="ATP SYNTHASE SUBUNIT DELTA, MITOCHONDRIAL"/>
    <property type="match status" value="1"/>
</dbReference>
<dbReference type="PANTHER" id="PTHR13822">
    <property type="entry name" value="ATP SYNTHASE DELTA/EPSILON CHAIN"/>
    <property type="match status" value="1"/>
</dbReference>
<comment type="similarity">
    <text evidence="2">Belongs to the ATPase epsilon chain family.</text>
</comment>
<evidence type="ECO:0000259" key="11">
    <source>
        <dbReference type="Pfam" id="PF02823"/>
    </source>
</evidence>
<evidence type="ECO:0000256" key="1">
    <source>
        <dbReference type="ARBA" id="ARBA00004273"/>
    </source>
</evidence>
<dbReference type="AlphaFoldDB" id="A0A1Z5KHG9"/>